<keyword evidence="7" id="KW-0238">DNA-binding</keyword>
<dbReference type="EC" id="2.7.7.7" evidence="2"/>
<comment type="caution">
    <text evidence="10">The sequence shown here is derived from an EMBL/GenBank/DDBJ whole genome shotgun (WGS) entry which is preliminary data.</text>
</comment>
<evidence type="ECO:0000256" key="5">
    <source>
        <dbReference type="ARBA" id="ARBA00022705"/>
    </source>
</evidence>
<evidence type="ECO:0000256" key="2">
    <source>
        <dbReference type="ARBA" id="ARBA00012417"/>
    </source>
</evidence>
<dbReference type="InterPro" id="IPR004868">
    <property type="entry name" value="DNA-dir_DNA_pol_B_mt/vir"/>
</dbReference>
<comment type="catalytic activity">
    <reaction evidence="8">
        <text>DNA(n) + a 2'-deoxyribonucleoside 5'-triphosphate = DNA(n+1) + diphosphate</text>
        <dbReference type="Rhea" id="RHEA:22508"/>
        <dbReference type="Rhea" id="RHEA-COMP:17339"/>
        <dbReference type="Rhea" id="RHEA-COMP:17340"/>
        <dbReference type="ChEBI" id="CHEBI:33019"/>
        <dbReference type="ChEBI" id="CHEBI:61560"/>
        <dbReference type="ChEBI" id="CHEBI:173112"/>
        <dbReference type="EC" id="2.7.7.7"/>
    </reaction>
</comment>
<evidence type="ECO:0000256" key="9">
    <source>
        <dbReference type="SAM" id="MobiDB-lite"/>
    </source>
</evidence>
<evidence type="ECO:0000313" key="10">
    <source>
        <dbReference type="EMBL" id="CAB4021894.1"/>
    </source>
</evidence>
<keyword evidence="3" id="KW-0808">Transferase</keyword>
<feature type="region of interest" description="Disordered" evidence="9">
    <location>
        <begin position="266"/>
        <end position="298"/>
    </location>
</feature>
<keyword evidence="4" id="KW-0548">Nucleotidyltransferase</keyword>
<evidence type="ECO:0000256" key="4">
    <source>
        <dbReference type="ARBA" id="ARBA00022695"/>
    </source>
</evidence>
<dbReference type="GO" id="GO:0006260">
    <property type="term" value="P:DNA replication"/>
    <property type="evidence" value="ECO:0007669"/>
    <property type="project" value="UniProtKB-KW"/>
</dbReference>
<dbReference type="GO" id="GO:0000166">
    <property type="term" value="F:nucleotide binding"/>
    <property type="evidence" value="ECO:0007669"/>
    <property type="project" value="InterPro"/>
</dbReference>
<sequence>LTDEDITDKDYEHAKKVWKSFDMKTMHDYHDLYLKVDVLLLADIMERFREICMENYELDPAWYYTSPGLAWDACLKMTRIRLDLISDPIMFNFIEKAKRGGICMISKRYAVANNKYVKNFNPKEKSTFLPYWDANNLYGWAMCEKLPYGNFEWMDLDRLKNWKNLPDGKGCYVEVDLKYPKELHDLHSDYPLAPERLRIGKVDKLVPKLNDKKKYIVHHTTLKKYIELGLIVTKVHRDIASDNELEELRKSEEPVKEKVPIEKKRKLQKMTEVNPESVPVTKPTDPSKKIKDPRRVEAGKRLAKISQQAKAAKKAKAEENLKAEVRGECTNKGGWISVERLCLVLGVGIGLGSLYLTWQGRCDEKNPAKQEDDEIVDENNNDVEKDPPKEPIVDLFD</sequence>
<reference evidence="10" key="1">
    <citation type="submission" date="2020-04" db="EMBL/GenBank/DDBJ databases">
        <authorList>
            <person name="Alioto T."/>
            <person name="Alioto T."/>
            <person name="Gomez Garrido J."/>
        </authorList>
    </citation>
    <scope>NUCLEOTIDE SEQUENCE</scope>
    <source>
        <strain evidence="10">A484AB</strain>
    </source>
</reference>
<evidence type="ECO:0000256" key="3">
    <source>
        <dbReference type="ARBA" id="ARBA00022679"/>
    </source>
</evidence>
<dbReference type="GO" id="GO:0003887">
    <property type="term" value="F:DNA-directed DNA polymerase activity"/>
    <property type="evidence" value="ECO:0007669"/>
    <property type="project" value="UniProtKB-KW"/>
</dbReference>
<feature type="region of interest" description="Disordered" evidence="9">
    <location>
        <begin position="366"/>
        <end position="397"/>
    </location>
</feature>
<evidence type="ECO:0000313" key="11">
    <source>
        <dbReference type="Proteomes" id="UP001152795"/>
    </source>
</evidence>
<dbReference type="SUPFAM" id="SSF56672">
    <property type="entry name" value="DNA/RNA polymerases"/>
    <property type="match status" value="1"/>
</dbReference>
<keyword evidence="5" id="KW-0235">DNA replication</keyword>
<dbReference type="AlphaFoldDB" id="A0A6S7IRG9"/>
<name>A0A6S7IRG9_PARCT</name>
<dbReference type="PANTHER" id="PTHR31511:SF12">
    <property type="entry name" value="RHO TERMINATION FACTOR N-TERMINAL DOMAIN-CONTAINING PROTEIN"/>
    <property type="match status" value="1"/>
</dbReference>
<dbReference type="Proteomes" id="UP001152795">
    <property type="component" value="Unassembled WGS sequence"/>
</dbReference>
<keyword evidence="6" id="KW-0239">DNA-directed DNA polymerase</keyword>
<feature type="compositionally biased region" description="Basic and acidic residues" evidence="9">
    <location>
        <begin position="382"/>
        <end position="397"/>
    </location>
</feature>
<protein>
    <recommendedName>
        <fullName evidence="2">DNA-directed DNA polymerase</fullName>
        <ecNumber evidence="2">2.7.7.7</ecNumber>
    </recommendedName>
</protein>
<dbReference type="Pfam" id="PF03175">
    <property type="entry name" value="DNA_pol_B_2"/>
    <property type="match status" value="1"/>
</dbReference>
<evidence type="ECO:0000256" key="1">
    <source>
        <dbReference type="ARBA" id="ARBA00005755"/>
    </source>
</evidence>
<evidence type="ECO:0000256" key="8">
    <source>
        <dbReference type="ARBA" id="ARBA00049244"/>
    </source>
</evidence>
<keyword evidence="11" id="KW-1185">Reference proteome</keyword>
<feature type="non-terminal residue" evidence="10">
    <location>
        <position position="397"/>
    </location>
</feature>
<gene>
    <name evidence="10" type="ORF">PACLA_8A020957</name>
</gene>
<evidence type="ECO:0000256" key="6">
    <source>
        <dbReference type="ARBA" id="ARBA00022932"/>
    </source>
</evidence>
<dbReference type="PANTHER" id="PTHR31511">
    <property type="entry name" value="PROTEIN CBG23764"/>
    <property type="match status" value="1"/>
</dbReference>
<dbReference type="InterPro" id="IPR043502">
    <property type="entry name" value="DNA/RNA_pol_sf"/>
</dbReference>
<dbReference type="OrthoDB" id="2421167at2759"/>
<dbReference type="EMBL" id="CACRXK020011691">
    <property type="protein sequence ID" value="CAB4021894.1"/>
    <property type="molecule type" value="Genomic_DNA"/>
</dbReference>
<feature type="compositionally biased region" description="Acidic residues" evidence="9">
    <location>
        <begin position="371"/>
        <end position="381"/>
    </location>
</feature>
<organism evidence="10 11">
    <name type="scientific">Paramuricea clavata</name>
    <name type="common">Red gorgonian</name>
    <name type="synonym">Violescent sea-whip</name>
    <dbReference type="NCBI Taxonomy" id="317549"/>
    <lineage>
        <taxon>Eukaryota</taxon>
        <taxon>Metazoa</taxon>
        <taxon>Cnidaria</taxon>
        <taxon>Anthozoa</taxon>
        <taxon>Octocorallia</taxon>
        <taxon>Malacalcyonacea</taxon>
        <taxon>Plexauridae</taxon>
        <taxon>Paramuricea</taxon>
    </lineage>
</organism>
<comment type="similarity">
    <text evidence="1">Belongs to the DNA polymerase type-B family.</text>
</comment>
<proteinExistence type="inferred from homology"/>
<dbReference type="GO" id="GO:0003677">
    <property type="term" value="F:DNA binding"/>
    <property type="evidence" value="ECO:0007669"/>
    <property type="project" value="UniProtKB-KW"/>
</dbReference>
<feature type="compositionally biased region" description="Basic and acidic residues" evidence="9">
    <location>
        <begin position="285"/>
        <end position="298"/>
    </location>
</feature>
<evidence type="ECO:0000256" key="7">
    <source>
        <dbReference type="ARBA" id="ARBA00023125"/>
    </source>
</evidence>
<accession>A0A6S7IRG9</accession>